<reference evidence="3" key="1">
    <citation type="submission" date="2017-09" db="EMBL/GenBank/DDBJ databases">
        <title>Depth-based differentiation of microbial function through sediment-hosted aquifers and enrichment of novel symbionts in the deep terrestrial subsurface.</title>
        <authorList>
            <person name="Probst A.J."/>
            <person name="Ladd B."/>
            <person name="Jarett J.K."/>
            <person name="Geller-Mcgrath D.E."/>
            <person name="Sieber C.M.K."/>
            <person name="Emerson J.B."/>
            <person name="Anantharaman K."/>
            <person name="Thomas B.C."/>
            <person name="Malmstrom R."/>
            <person name="Stieglmeier M."/>
            <person name="Klingl A."/>
            <person name="Woyke T."/>
            <person name="Ryan C.M."/>
            <person name="Banfield J.F."/>
        </authorList>
    </citation>
    <scope>NUCLEOTIDE SEQUENCE [LARGE SCALE GENOMIC DNA]</scope>
</reference>
<accession>A0A2M7BSA6</accession>
<dbReference type="Proteomes" id="UP000230119">
    <property type="component" value="Unassembled WGS sequence"/>
</dbReference>
<evidence type="ECO:0008006" key="4">
    <source>
        <dbReference type="Google" id="ProtNLM"/>
    </source>
</evidence>
<evidence type="ECO:0000313" key="2">
    <source>
        <dbReference type="EMBL" id="PIV08376.1"/>
    </source>
</evidence>
<feature type="compositionally biased region" description="Low complexity" evidence="1">
    <location>
        <begin position="33"/>
        <end position="43"/>
    </location>
</feature>
<name>A0A2M7BSA6_9BACT</name>
<evidence type="ECO:0000313" key="3">
    <source>
        <dbReference type="Proteomes" id="UP000230119"/>
    </source>
</evidence>
<dbReference type="EMBL" id="PEVA01000131">
    <property type="protein sequence ID" value="PIV08376.1"/>
    <property type="molecule type" value="Genomic_DNA"/>
</dbReference>
<evidence type="ECO:0000256" key="1">
    <source>
        <dbReference type="SAM" id="MobiDB-lite"/>
    </source>
</evidence>
<proteinExistence type="predicted"/>
<comment type="caution">
    <text evidence="2">The sequence shown here is derived from an EMBL/GenBank/DDBJ whole genome shotgun (WGS) entry which is preliminary data.</text>
</comment>
<gene>
    <name evidence="2" type="ORF">COS52_03030</name>
</gene>
<feature type="region of interest" description="Disordered" evidence="1">
    <location>
        <begin position="33"/>
        <end position="54"/>
    </location>
</feature>
<sequence length="111" mass="11897">MNRKANGMVLGLVILALLGIVGYFGSQLMKATPTATVSPTPSANKGDIDRSGVADEEDRIMVRKQVGCLKDQPCWNATVGKTKDGDNPLYVFDLDLNQDGSITQADVDLVK</sequence>
<organism evidence="2 3">
    <name type="scientific">Candidatus Roizmanbacteria bacterium CG03_land_8_20_14_0_80_39_12</name>
    <dbReference type="NCBI Taxonomy" id="1974847"/>
    <lineage>
        <taxon>Bacteria</taxon>
        <taxon>Candidatus Roizmaniibacteriota</taxon>
    </lineage>
</organism>
<protein>
    <recommendedName>
        <fullName evidence="4">EF-hand domain-containing protein</fullName>
    </recommendedName>
</protein>
<dbReference type="AlphaFoldDB" id="A0A2M7BSA6"/>